<evidence type="ECO:0000256" key="8">
    <source>
        <dbReference type="ARBA" id="ARBA00023027"/>
    </source>
</evidence>
<dbReference type="Gene3D" id="3.30.70.260">
    <property type="match status" value="1"/>
</dbReference>
<evidence type="ECO:0000256" key="11">
    <source>
        <dbReference type="ARBA" id="ARBA00048731"/>
    </source>
</evidence>
<dbReference type="Gene3D" id="3.40.50.720">
    <property type="entry name" value="NAD(P)-binding Rossmann-like Domain"/>
    <property type="match status" value="2"/>
</dbReference>
<dbReference type="Pfam" id="PF02826">
    <property type="entry name" value="2-Hacid_dh_C"/>
    <property type="match status" value="1"/>
</dbReference>
<dbReference type="EMBL" id="CP006939">
    <property type="protein sequence ID" value="AHC13573.1"/>
    <property type="molecule type" value="Genomic_DNA"/>
</dbReference>
<dbReference type="SUPFAM" id="SSF51735">
    <property type="entry name" value="NAD(P)-binding Rossmann-fold domains"/>
    <property type="match status" value="1"/>
</dbReference>
<dbReference type="SUPFAM" id="SSF55021">
    <property type="entry name" value="ACT-like"/>
    <property type="match status" value="1"/>
</dbReference>
<keyword evidence="15" id="KW-1185">Reference proteome</keyword>
<protein>
    <recommendedName>
        <fullName evidence="6">D-3-phosphoglycerate dehydrogenase</fullName>
        <ecNumber evidence="4">1.1.1.399</ecNumber>
        <ecNumber evidence="5">1.1.1.95</ecNumber>
    </recommendedName>
    <alternativeName>
        <fullName evidence="9">2-oxoglutarate reductase</fullName>
    </alternativeName>
</protein>
<evidence type="ECO:0000256" key="5">
    <source>
        <dbReference type="ARBA" id="ARBA00013143"/>
    </source>
</evidence>
<dbReference type="SUPFAM" id="SSF52283">
    <property type="entry name" value="Formate/glycerate dehydrogenase catalytic domain-like"/>
    <property type="match status" value="1"/>
</dbReference>
<dbReference type="STRING" id="1307761.L21SP2_0129"/>
<comment type="function">
    <text evidence="1">Catalyzes the reversible oxidation of 3-phospho-D-glycerate to 3-phosphonooxypyruvate, the first step of the phosphorylated L-serine biosynthesis pathway. Also catalyzes the reversible oxidation of 2-hydroxyglutarate to 2-oxoglutarate.</text>
</comment>
<dbReference type="eggNOG" id="COG0111">
    <property type="taxonomic scope" value="Bacteria"/>
</dbReference>
<proteinExistence type="inferred from homology"/>
<sequence>MFTIQTLNKISEKGLGLLDPERFAVKDDAAQPEGIILRSHKMHDMTLPESLLAVARAGAGVNNIPIESCTDKGIVVFNTPGANANSVKELVISGMLLSSRKIVEGVSWARNLKGESDVEKTVEKGKKDYAGPEIMGKTLGVIGLGAIGVMVANAAADLGMNVLGFDPYISVDSAWGLSAGVRRAKSLEAAVAECDFISIHVPLLESTKGMVDSSLISRMKDGVRILNFARGPLVNDADIITALESGKVAKYITDFPNAELLNQENVLPIPHLGASTPEAEENCAVMASRQLADYLSSGNIKNSVNFPSVEMEFSTDIRLVILNRNVPSMVGQITSVLADEKINISDMINKHRDEVAVTIIDVDGDISPEGVKRLEAIEGVIRARVIKK</sequence>
<dbReference type="InterPro" id="IPR029753">
    <property type="entry name" value="D-isomer_DH_CS"/>
</dbReference>
<dbReference type="KEGG" id="slr:L21SP2_0129"/>
<comment type="pathway">
    <text evidence="2">Amino-acid biosynthesis; L-serine biosynthesis; L-serine from 3-phospho-D-glycerate: step 1/3.</text>
</comment>
<dbReference type="PROSITE" id="PS00670">
    <property type="entry name" value="D_2_HYDROXYACID_DH_2"/>
    <property type="match status" value="1"/>
</dbReference>
<dbReference type="UniPathway" id="UPA00135">
    <property type="reaction ID" value="UER00196"/>
</dbReference>
<dbReference type="InterPro" id="IPR029752">
    <property type="entry name" value="D-isomer_DH_CS1"/>
</dbReference>
<dbReference type="CDD" id="cd12174">
    <property type="entry name" value="PGDH_like_3"/>
    <property type="match status" value="1"/>
</dbReference>
<dbReference type="AlphaFoldDB" id="V5WCQ2"/>
<dbReference type="InterPro" id="IPR036291">
    <property type="entry name" value="NAD(P)-bd_dom_sf"/>
</dbReference>
<name>V5WCQ2_9SPIO</name>
<dbReference type="HOGENOM" id="CLU_019796_9_0_12"/>
<evidence type="ECO:0000259" key="13">
    <source>
        <dbReference type="PROSITE" id="PS51671"/>
    </source>
</evidence>
<dbReference type="Pfam" id="PF00389">
    <property type="entry name" value="2-Hacid_dh"/>
    <property type="match status" value="1"/>
</dbReference>
<dbReference type="GO" id="GO:0051287">
    <property type="term" value="F:NAD binding"/>
    <property type="evidence" value="ECO:0007669"/>
    <property type="project" value="InterPro"/>
</dbReference>
<evidence type="ECO:0000256" key="9">
    <source>
        <dbReference type="ARBA" id="ARBA00030455"/>
    </source>
</evidence>
<dbReference type="EC" id="1.1.1.95" evidence="5"/>
<evidence type="ECO:0000256" key="4">
    <source>
        <dbReference type="ARBA" id="ARBA00013001"/>
    </source>
</evidence>
<dbReference type="InterPro" id="IPR006139">
    <property type="entry name" value="D-isomer_2_OHA_DH_cat_dom"/>
</dbReference>
<comment type="catalytic activity">
    <reaction evidence="10">
        <text>(R)-2-hydroxyglutarate + NAD(+) = 2-oxoglutarate + NADH + H(+)</text>
        <dbReference type="Rhea" id="RHEA:49612"/>
        <dbReference type="ChEBI" id="CHEBI:15378"/>
        <dbReference type="ChEBI" id="CHEBI:15801"/>
        <dbReference type="ChEBI" id="CHEBI:16810"/>
        <dbReference type="ChEBI" id="CHEBI:57540"/>
        <dbReference type="ChEBI" id="CHEBI:57945"/>
        <dbReference type="EC" id="1.1.1.399"/>
    </reaction>
</comment>
<gene>
    <name evidence="14" type="ORF">L21SP2_0129</name>
</gene>
<dbReference type="GO" id="GO:0004617">
    <property type="term" value="F:phosphoglycerate dehydrogenase activity"/>
    <property type="evidence" value="ECO:0007669"/>
    <property type="project" value="UniProtKB-EC"/>
</dbReference>
<dbReference type="InterPro" id="IPR045865">
    <property type="entry name" value="ACT-like_dom_sf"/>
</dbReference>
<evidence type="ECO:0000256" key="12">
    <source>
        <dbReference type="RuleBase" id="RU003719"/>
    </source>
</evidence>
<accession>V5WCQ2</accession>
<evidence type="ECO:0000256" key="2">
    <source>
        <dbReference type="ARBA" id="ARBA00005216"/>
    </source>
</evidence>
<reference evidence="14 15" key="1">
    <citation type="journal article" date="2015" name="Stand. Genomic Sci.">
        <title>Complete genome sequence and description of Salinispira pacifica gen. nov., sp. nov., a novel spirochaete isolated form a hypersaline microbial mat.</title>
        <authorList>
            <person name="Ben Hania W."/>
            <person name="Joseph M."/>
            <person name="Schumann P."/>
            <person name="Bunk B."/>
            <person name="Fiebig A."/>
            <person name="Sproer C."/>
            <person name="Klenk H.P."/>
            <person name="Fardeau M.L."/>
            <person name="Spring S."/>
        </authorList>
    </citation>
    <scope>NUCLEOTIDE SEQUENCE [LARGE SCALE GENOMIC DNA]</scope>
    <source>
        <strain evidence="14 15">L21-RPul-D2</strain>
    </source>
</reference>
<dbReference type="PROSITE" id="PS00065">
    <property type="entry name" value="D_2_HYDROXYACID_DH_1"/>
    <property type="match status" value="1"/>
</dbReference>
<dbReference type="PANTHER" id="PTHR42938:SF47">
    <property type="entry name" value="HYDROXYPYRUVATE REDUCTASE"/>
    <property type="match status" value="1"/>
</dbReference>
<evidence type="ECO:0000256" key="3">
    <source>
        <dbReference type="ARBA" id="ARBA00005854"/>
    </source>
</evidence>
<evidence type="ECO:0000256" key="1">
    <source>
        <dbReference type="ARBA" id="ARBA00003800"/>
    </source>
</evidence>
<dbReference type="OrthoDB" id="9805416at2"/>
<keyword evidence="7 12" id="KW-0560">Oxidoreductase</keyword>
<dbReference type="RefSeq" id="WP_024266506.1">
    <property type="nucleotide sequence ID" value="NC_023035.1"/>
</dbReference>
<evidence type="ECO:0000256" key="10">
    <source>
        <dbReference type="ARBA" id="ARBA00048126"/>
    </source>
</evidence>
<dbReference type="PANTHER" id="PTHR42938">
    <property type="entry name" value="FORMATE DEHYDROGENASE 1"/>
    <property type="match status" value="1"/>
</dbReference>
<dbReference type="CDD" id="cd04901">
    <property type="entry name" value="ACT_3PGDH"/>
    <property type="match status" value="1"/>
</dbReference>
<feature type="domain" description="ACT" evidence="13">
    <location>
        <begin position="318"/>
        <end position="388"/>
    </location>
</feature>
<keyword evidence="8" id="KW-0520">NAD</keyword>
<organism evidence="14 15">
    <name type="scientific">Salinispira pacifica</name>
    <dbReference type="NCBI Taxonomy" id="1307761"/>
    <lineage>
        <taxon>Bacteria</taxon>
        <taxon>Pseudomonadati</taxon>
        <taxon>Spirochaetota</taxon>
        <taxon>Spirochaetia</taxon>
        <taxon>Spirochaetales</taxon>
        <taxon>Spirochaetaceae</taxon>
        <taxon>Salinispira</taxon>
    </lineage>
</organism>
<dbReference type="PATRIC" id="fig|1307761.3.peg.130"/>
<evidence type="ECO:0000313" key="14">
    <source>
        <dbReference type="EMBL" id="AHC13573.1"/>
    </source>
</evidence>
<comment type="similarity">
    <text evidence="3 12">Belongs to the D-isomer specific 2-hydroxyacid dehydrogenase family.</text>
</comment>
<dbReference type="Proteomes" id="UP000018680">
    <property type="component" value="Chromosome"/>
</dbReference>
<dbReference type="InterPro" id="IPR006140">
    <property type="entry name" value="D-isomer_DH_NAD-bd"/>
</dbReference>
<dbReference type="PROSITE" id="PS51671">
    <property type="entry name" value="ACT"/>
    <property type="match status" value="1"/>
</dbReference>
<evidence type="ECO:0000256" key="7">
    <source>
        <dbReference type="ARBA" id="ARBA00023002"/>
    </source>
</evidence>
<dbReference type="EC" id="1.1.1.399" evidence="4"/>
<evidence type="ECO:0000256" key="6">
    <source>
        <dbReference type="ARBA" id="ARBA00021582"/>
    </source>
</evidence>
<evidence type="ECO:0000313" key="15">
    <source>
        <dbReference type="Proteomes" id="UP000018680"/>
    </source>
</evidence>
<dbReference type="PROSITE" id="PS00671">
    <property type="entry name" value="D_2_HYDROXYACID_DH_3"/>
    <property type="match status" value="1"/>
</dbReference>
<dbReference type="InterPro" id="IPR002912">
    <property type="entry name" value="ACT_dom"/>
</dbReference>
<comment type="catalytic activity">
    <reaction evidence="11">
        <text>(2R)-3-phosphoglycerate + NAD(+) = 3-phosphooxypyruvate + NADH + H(+)</text>
        <dbReference type="Rhea" id="RHEA:12641"/>
        <dbReference type="ChEBI" id="CHEBI:15378"/>
        <dbReference type="ChEBI" id="CHEBI:18110"/>
        <dbReference type="ChEBI" id="CHEBI:57540"/>
        <dbReference type="ChEBI" id="CHEBI:57945"/>
        <dbReference type="ChEBI" id="CHEBI:58272"/>
        <dbReference type="EC" id="1.1.1.95"/>
    </reaction>
</comment>